<gene>
    <name evidence="1" type="ORF">SEVIR_4G074001v2</name>
</gene>
<name>A0A4U6UZF5_SETVI</name>
<keyword evidence="2" id="KW-1185">Reference proteome</keyword>
<proteinExistence type="predicted"/>
<dbReference type="EMBL" id="CM016555">
    <property type="protein sequence ID" value="TKW20253.1"/>
    <property type="molecule type" value="Genomic_DNA"/>
</dbReference>
<protein>
    <submittedName>
        <fullName evidence="1">Uncharacterized protein</fullName>
    </submittedName>
</protein>
<sequence length="32" mass="3913">MLLFSCELQKFCEILREHPHQTKVAPLWVRCR</sequence>
<dbReference type="AlphaFoldDB" id="A0A4U6UZF5"/>
<organism evidence="1 2">
    <name type="scientific">Setaria viridis</name>
    <name type="common">Green bristlegrass</name>
    <name type="synonym">Setaria italica subsp. viridis</name>
    <dbReference type="NCBI Taxonomy" id="4556"/>
    <lineage>
        <taxon>Eukaryota</taxon>
        <taxon>Viridiplantae</taxon>
        <taxon>Streptophyta</taxon>
        <taxon>Embryophyta</taxon>
        <taxon>Tracheophyta</taxon>
        <taxon>Spermatophyta</taxon>
        <taxon>Magnoliopsida</taxon>
        <taxon>Liliopsida</taxon>
        <taxon>Poales</taxon>
        <taxon>Poaceae</taxon>
        <taxon>PACMAD clade</taxon>
        <taxon>Panicoideae</taxon>
        <taxon>Panicodae</taxon>
        <taxon>Paniceae</taxon>
        <taxon>Cenchrinae</taxon>
        <taxon>Setaria</taxon>
    </lineage>
</organism>
<dbReference type="Proteomes" id="UP000298652">
    <property type="component" value="Chromosome 4"/>
</dbReference>
<dbReference type="Gramene" id="TKW20253">
    <property type="protein sequence ID" value="TKW20253"/>
    <property type="gene ID" value="SEVIR_4G074001v2"/>
</dbReference>
<evidence type="ECO:0000313" key="1">
    <source>
        <dbReference type="EMBL" id="TKW20253.1"/>
    </source>
</evidence>
<accession>A0A4U6UZF5</accession>
<evidence type="ECO:0000313" key="2">
    <source>
        <dbReference type="Proteomes" id="UP000298652"/>
    </source>
</evidence>
<reference evidence="1" key="1">
    <citation type="submission" date="2019-03" db="EMBL/GenBank/DDBJ databases">
        <title>WGS assembly of Setaria viridis.</title>
        <authorList>
            <person name="Huang P."/>
            <person name="Jenkins J."/>
            <person name="Grimwood J."/>
            <person name="Barry K."/>
            <person name="Healey A."/>
            <person name="Mamidi S."/>
            <person name="Sreedasyam A."/>
            <person name="Shu S."/>
            <person name="Feldman M."/>
            <person name="Wu J."/>
            <person name="Yu Y."/>
            <person name="Chen C."/>
            <person name="Johnson J."/>
            <person name="Rokhsar D."/>
            <person name="Baxter I."/>
            <person name="Schmutz J."/>
            <person name="Brutnell T."/>
            <person name="Kellogg E."/>
        </authorList>
    </citation>
    <scope>NUCLEOTIDE SEQUENCE [LARGE SCALE GENOMIC DNA]</scope>
</reference>